<dbReference type="Gene3D" id="3.20.20.70">
    <property type="entry name" value="Aldolase class I"/>
    <property type="match status" value="1"/>
</dbReference>
<dbReference type="InterPro" id="IPR007197">
    <property type="entry name" value="rSAM"/>
</dbReference>
<evidence type="ECO:0000256" key="4">
    <source>
        <dbReference type="ARBA" id="ARBA00022552"/>
    </source>
</evidence>
<keyword evidence="12" id="KW-1015">Disulfide bond</keyword>
<keyword evidence="8" id="KW-0819">tRNA processing</keyword>
<dbReference type="Pfam" id="PF21016">
    <property type="entry name" value="RlmN_N"/>
    <property type="match status" value="1"/>
</dbReference>
<dbReference type="GO" id="GO:0046872">
    <property type="term" value="F:metal ion binding"/>
    <property type="evidence" value="ECO:0007669"/>
    <property type="project" value="UniProtKB-KW"/>
</dbReference>
<keyword evidence="11" id="KW-0411">Iron-sulfur</keyword>
<keyword evidence="4" id="KW-0698">rRNA processing</keyword>
<dbReference type="EMBL" id="UINC01120488">
    <property type="protein sequence ID" value="SVC95004.1"/>
    <property type="molecule type" value="Genomic_DNA"/>
</dbReference>
<dbReference type="AlphaFoldDB" id="A0A382R2T6"/>
<dbReference type="PANTHER" id="PTHR30544">
    <property type="entry name" value="23S RRNA METHYLTRANSFERASE"/>
    <property type="match status" value="1"/>
</dbReference>
<evidence type="ECO:0000256" key="3">
    <source>
        <dbReference type="ARBA" id="ARBA00022490"/>
    </source>
</evidence>
<organism evidence="14">
    <name type="scientific">marine metagenome</name>
    <dbReference type="NCBI Taxonomy" id="408172"/>
    <lineage>
        <taxon>unclassified sequences</taxon>
        <taxon>metagenomes</taxon>
        <taxon>ecological metagenomes</taxon>
    </lineage>
</organism>
<proteinExistence type="predicted"/>
<sequence>MLEKQNLLGLPQDKLRKFFSDLNEKPFRTKQIMQWIYHQGATSFGDMYNLSKDLRQKLQAIATIDLPEVITLNHSRDGVIKWIIKLGEENHIETVYIPERERGTLCISSQVGCALACTFCSTGVQGFNRNLKSHEIIAQVLIAQSYLKKKDKRVSNVVFMGMGEPLLNESAV</sequence>
<gene>
    <name evidence="14" type="ORF">METZ01_LOCUS344918</name>
    <name evidence="15" type="ORF">METZ01_LOCUS347858</name>
</gene>
<protein>
    <recommendedName>
        <fullName evidence="13">Radical SAM core domain-containing protein</fullName>
    </recommendedName>
</protein>
<evidence type="ECO:0000256" key="7">
    <source>
        <dbReference type="ARBA" id="ARBA00022691"/>
    </source>
</evidence>
<evidence type="ECO:0000256" key="10">
    <source>
        <dbReference type="ARBA" id="ARBA00023004"/>
    </source>
</evidence>
<keyword evidence="7" id="KW-0949">S-adenosyl-L-methionine</keyword>
<evidence type="ECO:0000256" key="6">
    <source>
        <dbReference type="ARBA" id="ARBA00022679"/>
    </source>
</evidence>
<comment type="cofactor">
    <cofactor evidence="1">
        <name>[4Fe-4S] cluster</name>
        <dbReference type="ChEBI" id="CHEBI:49883"/>
    </cofactor>
</comment>
<evidence type="ECO:0000256" key="5">
    <source>
        <dbReference type="ARBA" id="ARBA00022603"/>
    </source>
</evidence>
<evidence type="ECO:0000313" key="15">
    <source>
        <dbReference type="EMBL" id="SVC95004.1"/>
    </source>
</evidence>
<evidence type="ECO:0000256" key="1">
    <source>
        <dbReference type="ARBA" id="ARBA00001966"/>
    </source>
</evidence>
<dbReference type="GO" id="GO:0008168">
    <property type="term" value="F:methyltransferase activity"/>
    <property type="evidence" value="ECO:0007669"/>
    <property type="project" value="UniProtKB-KW"/>
</dbReference>
<dbReference type="Gene3D" id="1.10.150.530">
    <property type="match status" value="1"/>
</dbReference>
<dbReference type="InterPro" id="IPR013785">
    <property type="entry name" value="Aldolase_TIM"/>
</dbReference>
<dbReference type="SUPFAM" id="SSF102114">
    <property type="entry name" value="Radical SAM enzymes"/>
    <property type="match status" value="1"/>
</dbReference>
<reference evidence="14" key="1">
    <citation type="submission" date="2018-05" db="EMBL/GenBank/DDBJ databases">
        <authorList>
            <person name="Lanie J.A."/>
            <person name="Ng W.-L."/>
            <person name="Kazmierczak K.M."/>
            <person name="Andrzejewski T.M."/>
            <person name="Davidsen T.M."/>
            <person name="Wayne K.J."/>
            <person name="Tettelin H."/>
            <person name="Glass J.I."/>
            <person name="Rusch D."/>
            <person name="Podicherti R."/>
            <person name="Tsui H.-C.T."/>
            <person name="Winkler M.E."/>
        </authorList>
    </citation>
    <scope>NUCLEOTIDE SEQUENCE</scope>
</reference>
<accession>A0A382R2T6</accession>
<evidence type="ECO:0000256" key="9">
    <source>
        <dbReference type="ARBA" id="ARBA00022723"/>
    </source>
</evidence>
<evidence type="ECO:0000313" key="14">
    <source>
        <dbReference type="EMBL" id="SVC92064.1"/>
    </source>
</evidence>
<evidence type="ECO:0000256" key="2">
    <source>
        <dbReference type="ARBA" id="ARBA00022485"/>
    </source>
</evidence>
<dbReference type="InterPro" id="IPR058240">
    <property type="entry name" value="rSAM_sf"/>
</dbReference>
<keyword evidence="10" id="KW-0408">Iron</keyword>
<name>A0A382R2T6_9ZZZZ</name>
<dbReference type="EMBL" id="UINC01118737">
    <property type="protein sequence ID" value="SVC92064.1"/>
    <property type="molecule type" value="Genomic_DNA"/>
</dbReference>
<dbReference type="PANTHER" id="PTHR30544:SF5">
    <property type="entry name" value="RADICAL SAM CORE DOMAIN-CONTAINING PROTEIN"/>
    <property type="match status" value="1"/>
</dbReference>
<dbReference type="PROSITE" id="PS51918">
    <property type="entry name" value="RADICAL_SAM"/>
    <property type="match status" value="1"/>
</dbReference>
<dbReference type="InterPro" id="IPR048641">
    <property type="entry name" value="RlmN_N"/>
</dbReference>
<dbReference type="GO" id="GO:0051539">
    <property type="term" value="F:4 iron, 4 sulfur cluster binding"/>
    <property type="evidence" value="ECO:0007669"/>
    <property type="project" value="UniProtKB-KW"/>
</dbReference>
<dbReference type="GO" id="GO:0030488">
    <property type="term" value="P:tRNA methylation"/>
    <property type="evidence" value="ECO:0007669"/>
    <property type="project" value="TreeGrafter"/>
</dbReference>
<evidence type="ECO:0000256" key="8">
    <source>
        <dbReference type="ARBA" id="ARBA00022694"/>
    </source>
</evidence>
<dbReference type="GO" id="GO:0070475">
    <property type="term" value="P:rRNA base methylation"/>
    <property type="evidence" value="ECO:0007669"/>
    <property type="project" value="TreeGrafter"/>
</dbReference>
<keyword evidence="9" id="KW-0479">Metal-binding</keyword>
<keyword evidence="6" id="KW-0808">Transferase</keyword>
<feature type="non-terminal residue" evidence="14">
    <location>
        <position position="172"/>
    </location>
</feature>
<keyword evidence="5" id="KW-0489">Methyltransferase</keyword>
<dbReference type="CDD" id="cd01335">
    <property type="entry name" value="Radical_SAM"/>
    <property type="match status" value="1"/>
</dbReference>
<dbReference type="FunFam" id="1.10.150.530:FF:000003">
    <property type="entry name" value="Dual-specificity RNA methyltransferase RlmN"/>
    <property type="match status" value="1"/>
</dbReference>
<feature type="domain" description="Radical SAM core" evidence="13">
    <location>
        <begin position="99"/>
        <end position="172"/>
    </location>
</feature>
<evidence type="ECO:0000256" key="12">
    <source>
        <dbReference type="ARBA" id="ARBA00023157"/>
    </source>
</evidence>
<dbReference type="SFLD" id="SFLDS00029">
    <property type="entry name" value="Radical_SAM"/>
    <property type="match status" value="1"/>
</dbReference>
<dbReference type="InterPro" id="IPR040072">
    <property type="entry name" value="Methyltransferase_A"/>
</dbReference>
<keyword evidence="2" id="KW-0004">4Fe-4S</keyword>
<evidence type="ECO:0000256" key="11">
    <source>
        <dbReference type="ARBA" id="ARBA00023014"/>
    </source>
</evidence>
<keyword evidence="3" id="KW-0963">Cytoplasm</keyword>
<evidence type="ECO:0000259" key="13">
    <source>
        <dbReference type="PROSITE" id="PS51918"/>
    </source>
</evidence>